<protein>
    <submittedName>
        <fullName evidence="2">Uncharacterized protein</fullName>
    </submittedName>
</protein>
<accession>A0A6S7H7L9</accession>
<evidence type="ECO:0000256" key="1">
    <source>
        <dbReference type="SAM" id="MobiDB-lite"/>
    </source>
</evidence>
<comment type="caution">
    <text evidence="2">The sequence shown here is derived from an EMBL/GenBank/DDBJ whole genome shotgun (WGS) entry which is preliminary data.</text>
</comment>
<keyword evidence="3" id="KW-1185">Reference proteome</keyword>
<evidence type="ECO:0000313" key="3">
    <source>
        <dbReference type="Proteomes" id="UP001152795"/>
    </source>
</evidence>
<gene>
    <name evidence="2" type="ORF">PACLA_8A052364</name>
</gene>
<dbReference type="Proteomes" id="UP001152795">
    <property type="component" value="Unassembled WGS sequence"/>
</dbReference>
<name>A0A6S7H7L9_PARCT</name>
<organism evidence="2 3">
    <name type="scientific">Paramuricea clavata</name>
    <name type="common">Red gorgonian</name>
    <name type="synonym">Violescent sea-whip</name>
    <dbReference type="NCBI Taxonomy" id="317549"/>
    <lineage>
        <taxon>Eukaryota</taxon>
        <taxon>Metazoa</taxon>
        <taxon>Cnidaria</taxon>
        <taxon>Anthozoa</taxon>
        <taxon>Octocorallia</taxon>
        <taxon>Malacalcyonacea</taxon>
        <taxon>Plexauridae</taxon>
        <taxon>Paramuricea</taxon>
    </lineage>
</organism>
<evidence type="ECO:0000313" key="2">
    <source>
        <dbReference type="EMBL" id="CAB4000116.1"/>
    </source>
</evidence>
<proteinExistence type="predicted"/>
<feature type="region of interest" description="Disordered" evidence="1">
    <location>
        <begin position="58"/>
        <end position="86"/>
    </location>
</feature>
<dbReference type="EMBL" id="CACRXK020003757">
    <property type="protein sequence ID" value="CAB4000116.1"/>
    <property type="molecule type" value="Genomic_DNA"/>
</dbReference>
<dbReference type="AlphaFoldDB" id="A0A6S7H7L9"/>
<sequence>MAGVIALDYIALLIPASSQNKGRTLKTFISRAESALWFSKHFGLDVDSMLVKESDTGKKHTVLEAGTKETQDPTANSEPGKLPGSKVHSLRDVIKDHVVNGKEEYSTLKESFGEIFSEIRS</sequence>
<reference evidence="2" key="1">
    <citation type="submission" date="2020-04" db="EMBL/GenBank/DDBJ databases">
        <authorList>
            <person name="Alioto T."/>
            <person name="Alioto T."/>
            <person name="Gomez Garrido J."/>
        </authorList>
    </citation>
    <scope>NUCLEOTIDE SEQUENCE</scope>
    <source>
        <strain evidence="2">A484AB</strain>
    </source>
</reference>
<feature type="compositionally biased region" description="Basic and acidic residues" evidence="1">
    <location>
        <begin position="58"/>
        <end position="71"/>
    </location>
</feature>